<evidence type="ECO:0000313" key="2">
    <source>
        <dbReference type="Proteomes" id="UP001165063"/>
    </source>
</evidence>
<name>A0A9W6YN84_AMBMO</name>
<dbReference type="AlphaFoldDB" id="A0A9W6YN84"/>
<gene>
    <name evidence="1" type="ORF">Amon01_000156000</name>
</gene>
<evidence type="ECO:0000313" key="1">
    <source>
        <dbReference type="EMBL" id="GMG20878.1"/>
    </source>
</evidence>
<sequence length="215" mass="24226">MSNLALSNSFTANFYNLQFDDALTELIDNLIVPTSITKLEKVIELIDFYSLRASIYHQSVSSLPKLTRYTGGPILDRAEDSTTLAFNALIEVSPHQGANGSQRIDEMVNSALIPARKYLFDIKNSIQAKKNAVLQQLAEVRALNADVKASKKKYLNHSETLHQFEMANQNELVKLMGNLKVSELNEKKAMMGDPEKDEVLLDKDKFIAKEEYRSL</sequence>
<reference evidence="1" key="1">
    <citation type="submission" date="2023-04" db="EMBL/GenBank/DDBJ databases">
        <title>Ambrosiozyma monospora NBRC 1965.</title>
        <authorList>
            <person name="Ichikawa N."/>
            <person name="Sato H."/>
            <person name="Tonouchi N."/>
        </authorList>
    </citation>
    <scope>NUCLEOTIDE SEQUENCE</scope>
    <source>
        <strain evidence="1">NBRC 1965</strain>
    </source>
</reference>
<comment type="caution">
    <text evidence="1">The sequence shown here is derived from an EMBL/GenBank/DDBJ whole genome shotgun (WGS) entry which is preliminary data.</text>
</comment>
<dbReference type="EMBL" id="BSXU01000492">
    <property type="protein sequence ID" value="GMG20878.1"/>
    <property type="molecule type" value="Genomic_DNA"/>
</dbReference>
<dbReference type="Proteomes" id="UP001165063">
    <property type="component" value="Unassembled WGS sequence"/>
</dbReference>
<proteinExistence type="predicted"/>
<organism evidence="1 2">
    <name type="scientific">Ambrosiozyma monospora</name>
    <name type="common">Yeast</name>
    <name type="synonym">Endomycopsis monosporus</name>
    <dbReference type="NCBI Taxonomy" id="43982"/>
    <lineage>
        <taxon>Eukaryota</taxon>
        <taxon>Fungi</taxon>
        <taxon>Dikarya</taxon>
        <taxon>Ascomycota</taxon>
        <taxon>Saccharomycotina</taxon>
        <taxon>Pichiomycetes</taxon>
        <taxon>Pichiales</taxon>
        <taxon>Pichiaceae</taxon>
        <taxon>Ambrosiozyma</taxon>
    </lineage>
</organism>
<keyword evidence="2" id="KW-1185">Reference proteome</keyword>
<accession>A0A9W6YN84</accession>
<protein>
    <submittedName>
        <fullName evidence="1">Unnamed protein product</fullName>
    </submittedName>
</protein>